<dbReference type="FunFam" id="3.40.50.300:FF:000421">
    <property type="entry name" value="Branched-chain amino acid ABC transporter ATP-binding protein"/>
    <property type="match status" value="1"/>
</dbReference>
<feature type="transmembrane region" description="Helical" evidence="9">
    <location>
        <begin position="235"/>
        <end position="258"/>
    </location>
</feature>
<feature type="transmembrane region" description="Helical" evidence="9">
    <location>
        <begin position="149"/>
        <end position="170"/>
    </location>
</feature>
<keyword evidence="4 9" id="KW-0812">Transmembrane</keyword>
<evidence type="ECO:0000256" key="6">
    <source>
        <dbReference type="ARBA" id="ARBA00022840"/>
    </source>
</evidence>
<sequence length="587" mass="63889">MKQFALRFALPIAFIFILPYVYPNSFFMKIITSFAALYLVVVGLNLLVGIAGQLSLGQTGFFAIGAYGAALLVMKLQLPFFVSIFVAAGVTALFGAIVAMLSLRSHGPYLAMVTIAFGLLVEIVANRWVDVTGGPAGLFLPKADLFGYALNKVEYFYFAALLALAGQWVATNLTRSQFGRTLHALRNSPVAAESLGVNVTGWKVGAFVLSAFYAGVGGALFAFQDGYINSDSFTFSSSIMFLVAVIVGGAGTVLGPFVGTLIIEVLPTFFANLYDYHLLIFGSILLLTLVFLPEGVVGTLGGRWRKKPPAVPEQIEPYRIEPADMGEIAIRIEGLKKYFGGVKAIDGVTFTVQRGTIHGVIGPNGSGKSTMVNLLSGVYTPSEGQVLLNGNTVQGKPTFRIAKMGMTRTFQNIQLFSDLTVMENVLVGFHRQFRSGMFRQMLALRSVKREEQQFVDQCFRILKLVGLEQRAYEIADSLSYGEKRLMEIARALAMKPSVLLLDEPAAGASPVEVERIVNVIRKLRDAGLTVILIEHHMEIVMEFCDSITVLDFGIKLAEGTPEQISRNEKVVEAYLGGEEVMKLVGGF</sequence>
<evidence type="ECO:0000256" key="2">
    <source>
        <dbReference type="ARBA" id="ARBA00022448"/>
    </source>
</evidence>
<dbReference type="GO" id="GO:0005524">
    <property type="term" value="F:ATP binding"/>
    <property type="evidence" value="ECO:0007669"/>
    <property type="project" value="UniProtKB-KW"/>
</dbReference>
<dbReference type="AlphaFoldDB" id="A0A292YI66"/>
<dbReference type="PANTHER" id="PTHR45772">
    <property type="entry name" value="CONSERVED COMPONENT OF ABC TRANSPORTER FOR NATURAL AMINO ACIDS-RELATED"/>
    <property type="match status" value="1"/>
</dbReference>
<dbReference type="SMART" id="SM00382">
    <property type="entry name" value="AAA"/>
    <property type="match status" value="1"/>
</dbReference>
<keyword evidence="6" id="KW-0067">ATP-binding</keyword>
<dbReference type="Gene3D" id="3.40.50.300">
    <property type="entry name" value="P-loop containing nucleotide triphosphate hydrolases"/>
    <property type="match status" value="1"/>
</dbReference>
<dbReference type="Pfam" id="PF02653">
    <property type="entry name" value="BPD_transp_2"/>
    <property type="match status" value="1"/>
</dbReference>
<evidence type="ECO:0000256" key="7">
    <source>
        <dbReference type="ARBA" id="ARBA00022989"/>
    </source>
</evidence>
<evidence type="ECO:0000313" key="11">
    <source>
        <dbReference type="EMBL" id="GAX89578.1"/>
    </source>
</evidence>
<comment type="subcellular location">
    <subcellularLocation>
        <location evidence="1">Cell membrane</location>
        <topology evidence="1">Multi-pass membrane protein</topology>
    </subcellularLocation>
</comment>
<dbReference type="InterPro" id="IPR051120">
    <property type="entry name" value="ABC_AA/LPS_Transport"/>
</dbReference>
<dbReference type="InterPro" id="IPR003439">
    <property type="entry name" value="ABC_transporter-like_ATP-bd"/>
</dbReference>
<keyword evidence="3" id="KW-1003">Cell membrane</keyword>
<accession>A0A292YI66</accession>
<evidence type="ECO:0000259" key="10">
    <source>
        <dbReference type="PROSITE" id="PS50893"/>
    </source>
</evidence>
<dbReference type="PROSITE" id="PS50893">
    <property type="entry name" value="ABC_TRANSPORTER_2"/>
    <property type="match status" value="1"/>
</dbReference>
<dbReference type="CDD" id="cd03219">
    <property type="entry name" value="ABC_Mj1267_LivG_branched"/>
    <property type="match status" value="1"/>
</dbReference>
<dbReference type="InterPro" id="IPR032823">
    <property type="entry name" value="BCA_ABC_TP_C"/>
</dbReference>
<dbReference type="PANTHER" id="PTHR45772:SF9">
    <property type="entry name" value="CONSERVED COMPONENT OF ABC TRANSPORTER FOR NATURAL AMINO ACIDS"/>
    <property type="match status" value="1"/>
</dbReference>
<evidence type="ECO:0000256" key="5">
    <source>
        <dbReference type="ARBA" id="ARBA00022741"/>
    </source>
</evidence>
<dbReference type="InterPro" id="IPR003593">
    <property type="entry name" value="AAA+_ATPase"/>
</dbReference>
<gene>
    <name evidence="11" type="ORF">EFBL_1202</name>
</gene>
<dbReference type="PROSITE" id="PS00211">
    <property type="entry name" value="ABC_TRANSPORTER_1"/>
    <property type="match status" value="1"/>
</dbReference>
<evidence type="ECO:0000256" key="9">
    <source>
        <dbReference type="SAM" id="Phobius"/>
    </source>
</evidence>
<dbReference type="InterPro" id="IPR027417">
    <property type="entry name" value="P-loop_NTPase"/>
</dbReference>
<keyword evidence="12" id="KW-1185">Reference proteome</keyword>
<evidence type="ECO:0000256" key="4">
    <source>
        <dbReference type="ARBA" id="ARBA00022692"/>
    </source>
</evidence>
<proteinExistence type="predicted"/>
<dbReference type="Proteomes" id="UP000217785">
    <property type="component" value="Unassembled WGS sequence"/>
</dbReference>
<dbReference type="InterPro" id="IPR043428">
    <property type="entry name" value="LivM-like"/>
</dbReference>
<feature type="transmembrane region" description="Helical" evidence="9">
    <location>
        <begin position="278"/>
        <end position="297"/>
    </location>
</feature>
<dbReference type="EMBL" id="BDUF01000024">
    <property type="protein sequence ID" value="GAX89578.1"/>
    <property type="molecule type" value="Genomic_DNA"/>
</dbReference>
<keyword evidence="5" id="KW-0547">Nucleotide-binding</keyword>
<evidence type="ECO:0000256" key="1">
    <source>
        <dbReference type="ARBA" id="ARBA00004651"/>
    </source>
</evidence>
<dbReference type="GO" id="GO:0016887">
    <property type="term" value="F:ATP hydrolysis activity"/>
    <property type="evidence" value="ECO:0007669"/>
    <property type="project" value="InterPro"/>
</dbReference>
<dbReference type="OrthoDB" id="9805514at2"/>
<keyword evidence="2" id="KW-0813">Transport</keyword>
<keyword evidence="7 9" id="KW-1133">Transmembrane helix</keyword>
<keyword evidence="8 9" id="KW-0472">Membrane</keyword>
<dbReference type="RefSeq" id="WP_096181275.1">
    <property type="nucleotide sequence ID" value="NZ_BDUF01000024.1"/>
</dbReference>
<feature type="domain" description="ABC transporter" evidence="10">
    <location>
        <begin position="330"/>
        <end position="577"/>
    </location>
</feature>
<feature type="transmembrane region" description="Helical" evidence="9">
    <location>
        <begin position="204"/>
        <end position="223"/>
    </location>
</feature>
<organism evidence="11 12">
    <name type="scientific">Effusibacillus lacus</name>
    <dbReference type="NCBI Taxonomy" id="1348429"/>
    <lineage>
        <taxon>Bacteria</taxon>
        <taxon>Bacillati</taxon>
        <taxon>Bacillota</taxon>
        <taxon>Bacilli</taxon>
        <taxon>Bacillales</taxon>
        <taxon>Alicyclobacillaceae</taxon>
        <taxon>Effusibacillus</taxon>
    </lineage>
</organism>
<dbReference type="GO" id="GO:0015658">
    <property type="term" value="F:branched-chain amino acid transmembrane transporter activity"/>
    <property type="evidence" value="ECO:0007669"/>
    <property type="project" value="InterPro"/>
</dbReference>
<evidence type="ECO:0000256" key="3">
    <source>
        <dbReference type="ARBA" id="ARBA00022475"/>
    </source>
</evidence>
<dbReference type="GO" id="GO:0005886">
    <property type="term" value="C:plasma membrane"/>
    <property type="evidence" value="ECO:0007669"/>
    <property type="project" value="UniProtKB-SubCell"/>
</dbReference>
<dbReference type="InterPro" id="IPR001851">
    <property type="entry name" value="ABC_transp_permease"/>
</dbReference>
<dbReference type="CDD" id="cd06581">
    <property type="entry name" value="TM_PBP1_LivM_like"/>
    <property type="match status" value="1"/>
</dbReference>
<dbReference type="SUPFAM" id="SSF52540">
    <property type="entry name" value="P-loop containing nucleoside triphosphate hydrolases"/>
    <property type="match status" value="1"/>
</dbReference>
<feature type="transmembrane region" description="Helical" evidence="9">
    <location>
        <begin position="109"/>
        <end position="129"/>
    </location>
</feature>
<reference evidence="12" key="1">
    <citation type="submission" date="2017-07" db="EMBL/GenBank/DDBJ databases">
        <title>Draft genome sequence of Effusibacillus lacus strain skLN1.</title>
        <authorList>
            <person name="Watanabe M."/>
            <person name="Kojima H."/>
            <person name="Fukui M."/>
        </authorList>
    </citation>
    <scope>NUCLEOTIDE SEQUENCE [LARGE SCALE GENOMIC DNA]</scope>
    <source>
        <strain evidence="12">skLN1</strain>
    </source>
</reference>
<feature type="transmembrane region" description="Helical" evidence="9">
    <location>
        <begin position="80"/>
        <end position="103"/>
    </location>
</feature>
<dbReference type="Pfam" id="PF00005">
    <property type="entry name" value="ABC_tran"/>
    <property type="match status" value="1"/>
</dbReference>
<evidence type="ECO:0000256" key="8">
    <source>
        <dbReference type="ARBA" id="ARBA00023136"/>
    </source>
</evidence>
<dbReference type="InterPro" id="IPR017871">
    <property type="entry name" value="ABC_transporter-like_CS"/>
</dbReference>
<evidence type="ECO:0000313" key="12">
    <source>
        <dbReference type="Proteomes" id="UP000217785"/>
    </source>
</evidence>
<name>A0A292YI66_9BACL</name>
<comment type="caution">
    <text evidence="11">The sequence shown here is derived from an EMBL/GenBank/DDBJ whole genome shotgun (WGS) entry which is preliminary data.</text>
</comment>
<feature type="transmembrane region" description="Helical" evidence="9">
    <location>
        <begin position="56"/>
        <end position="73"/>
    </location>
</feature>
<feature type="transmembrane region" description="Helical" evidence="9">
    <location>
        <begin position="6"/>
        <end position="23"/>
    </location>
</feature>
<feature type="transmembrane region" description="Helical" evidence="9">
    <location>
        <begin position="30"/>
        <end position="50"/>
    </location>
</feature>
<dbReference type="Pfam" id="PF12399">
    <property type="entry name" value="BCA_ABC_TP_C"/>
    <property type="match status" value="1"/>
</dbReference>
<protein>
    <submittedName>
        <fullName evidence="11">ABC transporter</fullName>
    </submittedName>
</protein>